<reference evidence="3 4" key="1">
    <citation type="submission" date="2016-10" db="EMBL/GenBank/DDBJ databases">
        <authorList>
            <person name="de Groot N.N."/>
        </authorList>
    </citation>
    <scope>NUCLEOTIDE SEQUENCE [LARGE SCALE GENOMIC DNA]</scope>
    <source>
        <strain evidence="3 4">DSM 19981</strain>
    </source>
</reference>
<dbReference type="AlphaFoldDB" id="A0A1I4AD69"/>
<sequence length="461" mass="50224">MRALLLAATALIGLAPAAIADQRFDATLAGHAILPAFTMAVPPADAPRDALVSGKFAGPGNLRVDRPGAIMGDTGPLHGRRETGIAFPFIGQPIQGFSGIKPVAGDPGAYWVLTDNGFGTRRNSPDTLLMFHKVRPDFRTGQVAVERTTFLSDPQRRIPFRITYEGTEARYLTGADFDPESIQPLADGSFMIGEEFGPFLVHVDAEGRVLRVVETRMDGQVLMSPDNPALQVAATPTAGVAYRVRRSGGYEGMALTPDGQTLWAMLEQPLFAPNSDQPEGQFLRVLEYSVPRGEWTGRTVRFRLEPGATAIGDFNFIDATRALVIERDNGEGDPGLACPQGQQPTRAQPCFPLPARVKRVTLVDMAQTDSEGFVRKIGHIDLMAIRDSEGLARVRGDLPANAPRDRFTFPFFTIEDVAVVDEDHIIVGNDNNLPFSAGRHFFQADANELILLRVPELLRAR</sequence>
<protein>
    <submittedName>
        <fullName evidence="3">Uncharacterized conserved protein</fullName>
    </submittedName>
</protein>
<dbReference type="PANTHER" id="PTHR37957:SF1">
    <property type="entry name" value="PHYTASE-LIKE DOMAIN-CONTAINING PROTEIN"/>
    <property type="match status" value="1"/>
</dbReference>
<proteinExistence type="predicted"/>
<feature type="signal peptide" evidence="1">
    <location>
        <begin position="1"/>
        <end position="20"/>
    </location>
</feature>
<evidence type="ECO:0000256" key="1">
    <source>
        <dbReference type="SAM" id="SignalP"/>
    </source>
</evidence>
<evidence type="ECO:0000313" key="4">
    <source>
        <dbReference type="Proteomes" id="UP000199473"/>
    </source>
</evidence>
<evidence type="ECO:0000313" key="3">
    <source>
        <dbReference type="EMBL" id="SFK54284.1"/>
    </source>
</evidence>
<dbReference type="InterPro" id="IPR027372">
    <property type="entry name" value="Phytase-like_dom"/>
</dbReference>
<organism evidence="3 4">
    <name type="scientific">Falsiroseomonas stagni DSM 19981</name>
    <dbReference type="NCBI Taxonomy" id="1123062"/>
    <lineage>
        <taxon>Bacteria</taxon>
        <taxon>Pseudomonadati</taxon>
        <taxon>Pseudomonadota</taxon>
        <taxon>Alphaproteobacteria</taxon>
        <taxon>Acetobacterales</taxon>
        <taxon>Roseomonadaceae</taxon>
        <taxon>Falsiroseomonas</taxon>
    </lineage>
</organism>
<dbReference type="EMBL" id="FOSQ01000003">
    <property type="protein sequence ID" value="SFK54284.1"/>
    <property type="molecule type" value="Genomic_DNA"/>
</dbReference>
<keyword evidence="4" id="KW-1185">Reference proteome</keyword>
<gene>
    <name evidence="3" type="ORF">SAMN02745775_103360</name>
</gene>
<dbReference type="PANTHER" id="PTHR37957">
    <property type="entry name" value="BLR7070 PROTEIN"/>
    <property type="match status" value="1"/>
</dbReference>
<dbReference type="OrthoDB" id="9795869at2"/>
<evidence type="ECO:0000259" key="2">
    <source>
        <dbReference type="Pfam" id="PF13449"/>
    </source>
</evidence>
<feature type="domain" description="Phytase-like" evidence="2">
    <location>
        <begin position="92"/>
        <end position="432"/>
    </location>
</feature>
<feature type="chain" id="PRO_5011630183" evidence="1">
    <location>
        <begin position="21"/>
        <end position="461"/>
    </location>
</feature>
<dbReference type="Proteomes" id="UP000199473">
    <property type="component" value="Unassembled WGS sequence"/>
</dbReference>
<dbReference type="STRING" id="1123062.SAMN02745775_103360"/>
<name>A0A1I4AD69_9PROT</name>
<keyword evidence="1" id="KW-0732">Signal</keyword>
<accession>A0A1I4AD69</accession>
<dbReference type="RefSeq" id="WP_092959660.1">
    <property type="nucleotide sequence ID" value="NZ_FOSQ01000003.1"/>
</dbReference>
<dbReference type="Pfam" id="PF13449">
    <property type="entry name" value="Phytase-like"/>
    <property type="match status" value="1"/>
</dbReference>